<proteinExistence type="predicted"/>
<dbReference type="AlphaFoldDB" id="A0A7X5Y412"/>
<dbReference type="RefSeq" id="WP_164542647.1">
    <property type="nucleotide sequence ID" value="NZ_BAAADY010000016.1"/>
</dbReference>
<accession>A0A7X5Y412</accession>
<feature type="region of interest" description="Disordered" evidence="1">
    <location>
        <begin position="1"/>
        <end position="49"/>
    </location>
</feature>
<keyword evidence="3" id="KW-1185">Reference proteome</keyword>
<evidence type="ECO:0000313" key="2">
    <source>
        <dbReference type="EMBL" id="NJB99365.1"/>
    </source>
</evidence>
<organism evidence="2 3">
    <name type="scientific">Sphingomonas trueperi</name>
    <dbReference type="NCBI Taxonomy" id="53317"/>
    <lineage>
        <taxon>Bacteria</taxon>
        <taxon>Pseudomonadati</taxon>
        <taxon>Pseudomonadota</taxon>
        <taxon>Alphaproteobacteria</taxon>
        <taxon>Sphingomonadales</taxon>
        <taxon>Sphingomonadaceae</taxon>
        <taxon>Sphingomonas</taxon>
    </lineage>
</organism>
<dbReference type="Proteomes" id="UP000531251">
    <property type="component" value="Unassembled WGS sequence"/>
</dbReference>
<dbReference type="EMBL" id="JAATJB010000014">
    <property type="protein sequence ID" value="NJB99365.1"/>
    <property type="molecule type" value="Genomic_DNA"/>
</dbReference>
<gene>
    <name evidence="2" type="ORF">GGR89_003706</name>
</gene>
<name>A0A7X5Y412_9SPHN</name>
<comment type="caution">
    <text evidence="2">The sequence shown here is derived from an EMBL/GenBank/DDBJ whole genome shotgun (WGS) entry which is preliminary data.</text>
</comment>
<feature type="compositionally biased region" description="Basic and acidic residues" evidence="1">
    <location>
        <begin position="8"/>
        <end position="18"/>
    </location>
</feature>
<protein>
    <submittedName>
        <fullName evidence="2">Uncharacterized protein</fullName>
    </submittedName>
</protein>
<evidence type="ECO:0000313" key="3">
    <source>
        <dbReference type="Proteomes" id="UP000531251"/>
    </source>
</evidence>
<sequence length="49" mass="4995">MGTPPNDPEARDEQRDPGSTETNPAAISTPAPAEGDDDLPPKLPGSPQG</sequence>
<evidence type="ECO:0000256" key="1">
    <source>
        <dbReference type="SAM" id="MobiDB-lite"/>
    </source>
</evidence>
<reference evidence="2 3" key="1">
    <citation type="submission" date="2020-03" db="EMBL/GenBank/DDBJ databases">
        <title>Genomic Encyclopedia of Type Strains, Phase IV (KMG-IV): sequencing the most valuable type-strain genomes for metagenomic binning, comparative biology and taxonomic classification.</title>
        <authorList>
            <person name="Goeker M."/>
        </authorList>
    </citation>
    <scope>NUCLEOTIDE SEQUENCE [LARGE SCALE GENOMIC DNA]</scope>
    <source>
        <strain evidence="2 3">DSM 7225</strain>
    </source>
</reference>